<protein>
    <submittedName>
        <fullName evidence="1">Uncharacterized protein</fullName>
    </submittedName>
</protein>
<dbReference type="EMBL" id="SNRW01000111">
    <property type="protein sequence ID" value="KAA6403339.1"/>
    <property type="molecule type" value="Genomic_DNA"/>
</dbReference>
<sequence length="355" mass="39213">MNETNWYNYGDIVPAQITSASDNKPLEDSGTGVALIQNDYARADHQHLLNADPTVANMQQKDTETGNKGNFNYYVRSNNQHPLNVDPTAANVPMVNATAAVNGTSDYYCRNYFVNPQQLTFDGNLTATKFIRTGGLSSEILCANGDTINLNGIKSQNFPQGVGVTAKYTKLCRFEAYNSYRDINVEFKFYSGGNVNGLKLRISCDIMGLNSITYHFLQQVIHASFRLPTMLYYGSGVNKYGELWMTVGDNQGNQERIDLLSQIIYGSAVVSNMLTNQIVDTLLCVFTTKEDSKPNQQYNTEIINNFSFLQNGIAQKNPENGNGNEGLRTANTSNNYSLFCIGCDPNSTSGAISNQ</sequence>
<reference evidence="1 2" key="1">
    <citation type="submission" date="2019-03" db="EMBL/GenBank/DDBJ databases">
        <title>Single cell metagenomics reveals metabolic interactions within the superorganism composed of flagellate Streblomastix strix and complex community of Bacteroidetes bacteria on its surface.</title>
        <authorList>
            <person name="Treitli S.C."/>
            <person name="Kolisko M."/>
            <person name="Husnik F."/>
            <person name="Keeling P."/>
            <person name="Hampl V."/>
        </authorList>
    </citation>
    <scope>NUCLEOTIDE SEQUENCE [LARGE SCALE GENOMIC DNA]</scope>
    <source>
        <strain evidence="1">ST1C</strain>
    </source>
</reference>
<evidence type="ECO:0000313" key="2">
    <source>
        <dbReference type="Proteomes" id="UP000324800"/>
    </source>
</evidence>
<accession>A0A5J4X9Y2</accession>
<name>A0A5J4X9Y2_9EUKA</name>
<gene>
    <name evidence="1" type="ORF">EZS28_001134</name>
</gene>
<dbReference type="AlphaFoldDB" id="A0A5J4X9Y2"/>
<comment type="caution">
    <text evidence="1">The sequence shown here is derived from an EMBL/GenBank/DDBJ whole genome shotgun (WGS) entry which is preliminary data.</text>
</comment>
<organism evidence="1 2">
    <name type="scientific">Streblomastix strix</name>
    <dbReference type="NCBI Taxonomy" id="222440"/>
    <lineage>
        <taxon>Eukaryota</taxon>
        <taxon>Metamonada</taxon>
        <taxon>Preaxostyla</taxon>
        <taxon>Oxymonadida</taxon>
        <taxon>Streblomastigidae</taxon>
        <taxon>Streblomastix</taxon>
    </lineage>
</organism>
<dbReference type="Proteomes" id="UP000324800">
    <property type="component" value="Unassembled WGS sequence"/>
</dbReference>
<proteinExistence type="predicted"/>
<evidence type="ECO:0000313" key="1">
    <source>
        <dbReference type="EMBL" id="KAA6403339.1"/>
    </source>
</evidence>